<feature type="region of interest" description="Disordered" evidence="1">
    <location>
        <begin position="1"/>
        <end position="21"/>
    </location>
</feature>
<dbReference type="AlphaFoldDB" id="A0AA40BMA2"/>
<feature type="compositionally biased region" description="Low complexity" evidence="1">
    <location>
        <begin position="1"/>
        <end position="16"/>
    </location>
</feature>
<reference evidence="2" key="1">
    <citation type="submission" date="2023-06" db="EMBL/GenBank/DDBJ databases">
        <title>Genome-scale phylogeny and comparative genomics of the fungal order Sordariales.</title>
        <authorList>
            <consortium name="Lawrence Berkeley National Laboratory"/>
            <person name="Hensen N."/>
            <person name="Bonometti L."/>
            <person name="Westerberg I."/>
            <person name="Brannstrom I.O."/>
            <person name="Guillou S."/>
            <person name="Cros-Aarteil S."/>
            <person name="Calhoun S."/>
            <person name="Haridas S."/>
            <person name="Kuo A."/>
            <person name="Mondo S."/>
            <person name="Pangilinan J."/>
            <person name="Riley R."/>
            <person name="Labutti K."/>
            <person name="Andreopoulos B."/>
            <person name="Lipzen A."/>
            <person name="Chen C."/>
            <person name="Yanf M."/>
            <person name="Daum C."/>
            <person name="Ng V."/>
            <person name="Clum A."/>
            <person name="Steindorff A."/>
            <person name="Ohm R."/>
            <person name="Martin F."/>
            <person name="Silar P."/>
            <person name="Natvig D."/>
            <person name="Lalanne C."/>
            <person name="Gautier V."/>
            <person name="Ament-Velasquez S.L."/>
            <person name="Kruys A."/>
            <person name="Hutchinson M.I."/>
            <person name="Powell A.J."/>
            <person name="Barry K."/>
            <person name="Miller A.N."/>
            <person name="Grigoriev I.V."/>
            <person name="Debuchy R."/>
            <person name="Gladieux P."/>
            <person name="Thoren M.H."/>
            <person name="Johannesson H."/>
        </authorList>
    </citation>
    <scope>NUCLEOTIDE SEQUENCE</scope>
    <source>
        <strain evidence="2">CBS 540.89</strain>
    </source>
</reference>
<name>A0AA40BMA2_9PEZI</name>
<evidence type="ECO:0000313" key="2">
    <source>
        <dbReference type="EMBL" id="KAK0736768.1"/>
    </source>
</evidence>
<proteinExistence type="predicted"/>
<accession>A0AA40BMA2</accession>
<organism evidence="2 3">
    <name type="scientific">Apiosordaria backusii</name>
    <dbReference type="NCBI Taxonomy" id="314023"/>
    <lineage>
        <taxon>Eukaryota</taxon>
        <taxon>Fungi</taxon>
        <taxon>Dikarya</taxon>
        <taxon>Ascomycota</taxon>
        <taxon>Pezizomycotina</taxon>
        <taxon>Sordariomycetes</taxon>
        <taxon>Sordariomycetidae</taxon>
        <taxon>Sordariales</taxon>
        <taxon>Lasiosphaeriaceae</taxon>
        <taxon>Apiosordaria</taxon>
    </lineage>
</organism>
<evidence type="ECO:0000256" key="1">
    <source>
        <dbReference type="SAM" id="MobiDB-lite"/>
    </source>
</evidence>
<comment type="caution">
    <text evidence="2">The sequence shown here is derived from an EMBL/GenBank/DDBJ whole genome shotgun (WGS) entry which is preliminary data.</text>
</comment>
<protein>
    <submittedName>
        <fullName evidence="2">Uncharacterized protein</fullName>
    </submittedName>
</protein>
<keyword evidence="3" id="KW-1185">Reference proteome</keyword>
<gene>
    <name evidence="2" type="ORF">B0T21DRAFT_384184</name>
</gene>
<evidence type="ECO:0000313" key="3">
    <source>
        <dbReference type="Proteomes" id="UP001172159"/>
    </source>
</evidence>
<dbReference type="Proteomes" id="UP001172159">
    <property type="component" value="Unassembled WGS sequence"/>
</dbReference>
<dbReference type="EMBL" id="JAUKTV010000006">
    <property type="protein sequence ID" value="KAK0736768.1"/>
    <property type="molecule type" value="Genomic_DNA"/>
</dbReference>
<sequence>MPSALPSESSPTNSESPPEPDSAVFYLKVTGEIVLVKRFNDLPTACKYYPENREKEGISDGGLKWANEIMEKGWLS</sequence>